<name>A0A1I2GKL1_9GAMM</name>
<dbReference type="EMBL" id="FONH01000009">
    <property type="protein sequence ID" value="SFF17510.1"/>
    <property type="molecule type" value="Genomic_DNA"/>
</dbReference>
<dbReference type="Proteomes" id="UP000199477">
    <property type="component" value="Unassembled WGS sequence"/>
</dbReference>
<dbReference type="Pfam" id="PF13406">
    <property type="entry name" value="SLT_2"/>
    <property type="match status" value="1"/>
</dbReference>
<dbReference type="Gene3D" id="1.10.530.10">
    <property type="match status" value="1"/>
</dbReference>
<evidence type="ECO:0000259" key="4">
    <source>
        <dbReference type="Pfam" id="PF13406"/>
    </source>
</evidence>
<dbReference type="Pfam" id="PF01471">
    <property type="entry name" value="PG_binding_1"/>
    <property type="match status" value="1"/>
</dbReference>
<dbReference type="Gene3D" id="1.10.8.350">
    <property type="entry name" value="Bacterial muramidase"/>
    <property type="match status" value="1"/>
</dbReference>
<dbReference type="InterPro" id="IPR036366">
    <property type="entry name" value="PGBDSf"/>
</dbReference>
<sequence length="404" mass="44151">MPASRCRLAPFVLALALPALAHAQDTSSQDDFARCLAGLAPKAAQARVQADTYQRYTRGLVADTTVIDSLNKQPEFVIPVWDYLSALVDQERIDDGKARLKQWSAVLERAQRTYGVDPATVVAVWGVESNYGQQFGQKPLLQSLGTLSCMGRRQEYFRGEFFAALRIVQSGDIGADEFKGSWAGAFGHTQFMPSTFERVAVDFDGDGHRDLIASVPDALGSTAHYLQMSHWQAGQPWGYEVKLPAAFDSKISGRTAKRPLSYWSAQGVRLVNGSPLPGGDEPAGLVLPAGAQGPAFLTLRNFDAIYAYNASINYTLAIALLSDRLRSQPGLVAAWPTDDPGTSRAERREIQQLLLARGYDIGTVDGMVGDKTRQAIQEEQRKRGLPVDDGRPGQRILKALRQSP</sequence>
<feature type="region of interest" description="Disordered" evidence="1">
    <location>
        <begin position="375"/>
        <end position="404"/>
    </location>
</feature>
<feature type="compositionally biased region" description="Basic and acidic residues" evidence="1">
    <location>
        <begin position="375"/>
        <end position="392"/>
    </location>
</feature>
<dbReference type="InterPro" id="IPR031304">
    <property type="entry name" value="SLT_2"/>
</dbReference>
<evidence type="ECO:0000313" key="6">
    <source>
        <dbReference type="Proteomes" id="UP000199477"/>
    </source>
</evidence>
<dbReference type="InterPro" id="IPR023346">
    <property type="entry name" value="Lysozyme-like_dom_sf"/>
</dbReference>
<keyword evidence="6" id="KW-1185">Reference proteome</keyword>
<dbReference type="FunFam" id="1.10.8.350:FF:000001">
    <property type="entry name" value="Lytic murein transglycosylase B"/>
    <property type="match status" value="1"/>
</dbReference>
<organism evidence="5 6">
    <name type="scientific">Dyella marensis</name>
    <dbReference type="NCBI Taxonomy" id="500610"/>
    <lineage>
        <taxon>Bacteria</taxon>
        <taxon>Pseudomonadati</taxon>
        <taxon>Pseudomonadota</taxon>
        <taxon>Gammaproteobacteria</taxon>
        <taxon>Lysobacterales</taxon>
        <taxon>Rhodanobacteraceae</taxon>
        <taxon>Dyella</taxon>
    </lineage>
</organism>
<feature type="domain" description="Peptidoglycan binding-like" evidence="3">
    <location>
        <begin position="344"/>
        <end position="400"/>
    </location>
</feature>
<keyword evidence="2" id="KW-0732">Signal</keyword>
<evidence type="ECO:0000313" key="5">
    <source>
        <dbReference type="EMBL" id="SFF17510.1"/>
    </source>
</evidence>
<accession>A0A1I2GKL1</accession>
<reference evidence="6" key="1">
    <citation type="submission" date="2016-10" db="EMBL/GenBank/DDBJ databases">
        <authorList>
            <person name="Varghese N."/>
            <person name="Submissions S."/>
        </authorList>
    </citation>
    <scope>NUCLEOTIDE SEQUENCE [LARGE SCALE GENOMIC DNA]</scope>
    <source>
        <strain evidence="6">UNC178MFTsu3.1</strain>
    </source>
</reference>
<protein>
    <submittedName>
        <fullName evidence="5">Lytic murein transglycosylase</fullName>
    </submittedName>
</protein>
<dbReference type="PANTHER" id="PTHR30163">
    <property type="entry name" value="MEMBRANE-BOUND LYTIC MUREIN TRANSGLYCOSYLASE B"/>
    <property type="match status" value="1"/>
</dbReference>
<dbReference type="Gene3D" id="1.10.101.10">
    <property type="entry name" value="PGBD-like superfamily/PGBD"/>
    <property type="match status" value="1"/>
</dbReference>
<dbReference type="PANTHER" id="PTHR30163:SF10">
    <property type="entry name" value="TRANSGLYCOLASE-RELATED"/>
    <property type="match status" value="1"/>
</dbReference>
<dbReference type="GO" id="GO:0008933">
    <property type="term" value="F:peptidoglycan lytic transglycosylase activity"/>
    <property type="evidence" value="ECO:0007669"/>
    <property type="project" value="TreeGrafter"/>
</dbReference>
<gene>
    <name evidence="5" type="ORF">SAMN02799615_02661</name>
</gene>
<evidence type="ECO:0000259" key="3">
    <source>
        <dbReference type="Pfam" id="PF01471"/>
    </source>
</evidence>
<dbReference type="InterPro" id="IPR043426">
    <property type="entry name" value="MltB-like"/>
</dbReference>
<dbReference type="SUPFAM" id="SSF47090">
    <property type="entry name" value="PGBD-like"/>
    <property type="match status" value="1"/>
</dbReference>
<feature type="domain" description="Transglycosylase SLT" evidence="4">
    <location>
        <begin position="32"/>
        <end position="323"/>
    </location>
</feature>
<dbReference type="RefSeq" id="WP_026634658.1">
    <property type="nucleotide sequence ID" value="NZ_FONH01000009.1"/>
</dbReference>
<dbReference type="InterPro" id="IPR002477">
    <property type="entry name" value="Peptidoglycan-bd-like"/>
</dbReference>
<evidence type="ECO:0000256" key="2">
    <source>
        <dbReference type="SAM" id="SignalP"/>
    </source>
</evidence>
<feature type="signal peptide" evidence="2">
    <location>
        <begin position="1"/>
        <end position="23"/>
    </location>
</feature>
<dbReference type="GO" id="GO:0009253">
    <property type="term" value="P:peptidoglycan catabolic process"/>
    <property type="evidence" value="ECO:0007669"/>
    <property type="project" value="TreeGrafter"/>
</dbReference>
<evidence type="ECO:0000256" key="1">
    <source>
        <dbReference type="SAM" id="MobiDB-lite"/>
    </source>
</evidence>
<proteinExistence type="predicted"/>
<dbReference type="STRING" id="500610.SAMN02799615_02661"/>
<dbReference type="AlphaFoldDB" id="A0A1I2GKL1"/>
<dbReference type="CDD" id="cd13399">
    <property type="entry name" value="Slt35-like"/>
    <property type="match status" value="1"/>
</dbReference>
<dbReference type="InterPro" id="IPR036365">
    <property type="entry name" value="PGBD-like_sf"/>
</dbReference>
<dbReference type="SUPFAM" id="SSF53955">
    <property type="entry name" value="Lysozyme-like"/>
    <property type="match status" value="1"/>
</dbReference>
<dbReference type="NCBIfam" id="TIGR02283">
    <property type="entry name" value="MltB_2"/>
    <property type="match status" value="1"/>
</dbReference>
<feature type="chain" id="PRO_5011492676" evidence="2">
    <location>
        <begin position="24"/>
        <end position="404"/>
    </location>
</feature>
<dbReference type="InterPro" id="IPR011970">
    <property type="entry name" value="MltB_2"/>
</dbReference>